<evidence type="ECO:0000313" key="3">
    <source>
        <dbReference type="Proteomes" id="UP000827889"/>
    </source>
</evidence>
<keyword evidence="3" id="KW-1185">Reference proteome</keyword>
<feature type="compositionally biased region" description="Basic residues" evidence="1">
    <location>
        <begin position="56"/>
        <end position="65"/>
    </location>
</feature>
<proteinExistence type="predicted"/>
<evidence type="ECO:0000259" key="2">
    <source>
        <dbReference type="Pfam" id="PF25821"/>
    </source>
</evidence>
<reference evidence="4" key="1">
    <citation type="submission" date="2025-04" db="UniProtKB">
        <authorList>
            <consortium name="RefSeq"/>
        </authorList>
    </citation>
    <scope>IDENTIFICATION</scope>
    <source>
        <tissue evidence="5">Leaf</tissue>
    </source>
</reference>
<dbReference type="RefSeq" id="XP_048138739.1">
    <property type="nucleotide sequence ID" value="XM_048282782.1"/>
</dbReference>
<dbReference type="OrthoDB" id="1898295at2759"/>
<dbReference type="KEGG" id="rarg:115749469"/>
<feature type="region of interest" description="Disordered" evidence="1">
    <location>
        <begin position="29"/>
        <end position="98"/>
    </location>
</feature>
<feature type="domain" description="DUF7950" evidence="2">
    <location>
        <begin position="156"/>
        <end position="281"/>
    </location>
</feature>
<organism evidence="3 4">
    <name type="scientific">Rhodamnia argentea</name>
    <dbReference type="NCBI Taxonomy" id="178133"/>
    <lineage>
        <taxon>Eukaryota</taxon>
        <taxon>Viridiplantae</taxon>
        <taxon>Streptophyta</taxon>
        <taxon>Embryophyta</taxon>
        <taxon>Tracheophyta</taxon>
        <taxon>Spermatophyta</taxon>
        <taxon>Magnoliopsida</taxon>
        <taxon>eudicotyledons</taxon>
        <taxon>Gunneridae</taxon>
        <taxon>Pentapetalae</taxon>
        <taxon>rosids</taxon>
        <taxon>malvids</taxon>
        <taxon>Myrtales</taxon>
        <taxon>Myrtaceae</taxon>
        <taxon>Myrtoideae</taxon>
        <taxon>Myrteae</taxon>
        <taxon>Australasian group</taxon>
        <taxon>Rhodamnia</taxon>
    </lineage>
</organism>
<gene>
    <name evidence="4 5" type="primary">LOC115749469</name>
</gene>
<protein>
    <submittedName>
        <fullName evidence="4 5">Uncharacterized protein LOC115749469</fullName>
    </submittedName>
</protein>
<evidence type="ECO:0000313" key="5">
    <source>
        <dbReference type="RefSeq" id="XP_048138739.1"/>
    </source>
</evidence>
<name>A0A8B8Q4X4_9MYRT</name>
<dbReference type="PANTHER" id="PTHR33595">
    <property type="entry name" value="VON WILLEBRAND FACTOR A DOMAIN PROTEIN"/>
    <property type="match status" value="1"/>
</dbReference>
<feature type="compositionally biased region" description="Low complexity" evidence="1">
    <location>
        <begin position="32"/>
        <end position="44"/>
    </location>
</feature>
<dbReference type="GeneID" id="115749469"/>
<evidence type="ECO:0000256" key="1">
    <source>
        <dbReference type="SAM" id="MobiDB-lite"/>
    </source>
</evidence>
<dbReference type="RefSeq" id="XP_030542149.1">
    <property type="nucleotide sequence ID" value="XM_030686289.1"/>
</dbReference>
<dbReference type="AlphaFoldDB" id="A0A8B8Q4X4"/>
<dbReference type="PANTHER" id="PTHR33595:SF7">
    <property type="entry name" value="OS12G0242500 PROTEIN"/>
    <property type="match status" value="1"/>
</dbReference>
<evidence type="ECO:0000313" key="4">
    <source>
        <dbReference type="RefSeq" id="XP_030542149.1"/>
    </source>
</evidence>
<sequence length="286" mass="31217">MATGRSGYYYSMSASEMDRILLRFRPIAPKPAASGSASGGSSSSPENSGLCNIKPGIKKRRRRSKRGNDDSKKPASRRNRKRKPGCEEKIVYGSSDLGETPGPRSLKWLGFGNKDGAPPKESYFPEKPSMMPRVLSPVHRTSAVQNQATPRNSIVASTITVEWVADTWVASDALGRTDAERRSNLETDTCPGFTSDGWGRVTWANGAFRRMVGAAEDRSKLMVWLVAKEGAPETAAFACRVRMQYARSGEGRSYSLTLPCDVWRMDGGGFAWRLDVDAALTLGLGL</sequence>
<dbReference type="InterPro" id="IPR057710">
    <property type="entry name" value="DUF7950"/>
</dbReference>
<feature type="compositionally biased region" description="Basic residues" evidence="1">
    <location>
        <begin position="74"/>
        <end position="83"/>
    </location>
</feature>
<dbReference type="Pfam" id="PF25821">
    <property type="entry name" value="DUF7950"/>
    <property type="match status" value="1"/>
</dbReference>
<dbReference type="Proteomes" id="UP000827889">
    <property type="component" value="Chromosome 7"/>
</dbReference>
<accession>A0A8B8Q4X4</accession>